<gene>
    <name evidence="1" type="ORF">S12H4_60220</name>
</gene>
<reference evidence="1" key="1">
    <citation type="journal article" date="2014" name="Front. Microbiol.">
        <title>High frequency of phylogenetically diverse reductive dehalogenase-homologous genes in deep subseafloor sedimentary metagenomes.</title>
        <authorList>
            <person name="Kawai M."/>
            <person name="Futagami T."/>
            <person name="Toyoda A."/>
            <person name="Takaki Y."/>
            <person name="Nishi S."/>
            <person name="Hori S."/>
            <person name="Arai W."/>
            <person name="Tsubouchi T."/>
            <person name="Morono Y."/>
            <person name="Uchiyama I."/>
            <person name="Ito T."/>
            <person name="Fujiyama A."/>
            <person name="Inagaki F."/>
            <person name="Takami H."/>
        </authorList>
    </citation>
    <scope>NUCLEOTIDE SEQUENCE</scope>
    <source>
        <strain evidence="1">Expedition CK06-06</strain>
    </source>
</reference>
<comment type="caution">
    <text evidence="1">The sequence shown here is derived from an EMBL/GenBank/DDBJ whole genome shotgun (WGS) entry which is preliminary data.</text>
</comment>
<dbReference type="AlphaFoldDB" id="X1VUL3"/>
<organism evidence="1">
    <name type="scientific">marine sediment metagenome</name>
    <dbReference type="NCBI Taxonomy" id="412755"/>
    <lineage>
        <taxon>unclassified sequences</taxon>
        <taxon>metagenomes</taxon>
        <taxon>ecological metagenomes</taxon>
    </lineage>
</organism>
<proteinExistence type="predicted"/>
<sequence length="29" mass="3421">LNWGEEEKLAKLVKSLFDLDLDTIAKKFR</sequence>
<name>X1VUL3_9ZZZZ</name>
<dbReference type="EMBL" id="BARW01039576">
    <property type="protein sequence ID" value="GAJ21351.1"/>
    <property type="molecule type" value="Genomic_DNA"/>
</dbReference>
<evidence type="ECO:0000313" key="1">
    <source>
        <dbReference type="EMBL" id="GAJ21351.1"/>
    </source>
</evidence>
<protein>
    <submittedName>
        <fullName evidence="1">Uncharacterized protein</fullName>
    </submittedName>
</protein>
<accession>X1VUL3</accession>
<feature type="non-terminal residue" evidence="1">
    <location>
        <position position="1"/>
    </location>
</feature>